<dbReference type="InterPro" id="IPR032623">
    <property type="entry name" value="FecR_N"/>
</dbReference>
<dbReference type="Pfam" id="PF16220">
    <property type="entry name" value="DUF4880"/>
    <property type="match status" value="1"/>
</dbReference>
<dbReference type="Proteomes" id="UP000487117">
    <property type="component" value="Unassembled WGS sequence"/>
</dbReference>
<dbReference type="GO" id="GO:0016989">
    <property type="term" value="F:sigma factor antagonist activity"/>
    <property type="evidence" value="ECO:0007669"/>
    <property type="project" value="TreeGrafter"/>
</dbReference>
<name>A0A7V8JM70_STEMA</name>
<protein>
    <submittedName>
        <fullName evidence="4">Protein FecR</fullName>
    </submittedName>
</protein>
<dbReference type="EMBL" id="WNDS01000002">
    <property type="protein sequence ID" value="KAF1015745.1"/>
    <property type="molecule type" value="Genomic_DNA"/>
</dbReference>
<evidence type="ECO:0000256" key="1">
    <source>
        <dbReference type="SAM" id="Phobius"/>
    </source>
</evidence>
<feature type="transmembrane region" description="Helical" evidence="1">
    <location>
        <begin position="97"/>
        <end position="115"/>
    </location>
</feature>
<dbReference type="Pfam" id="PF04773">
    <property type="entry name" value="FecR"/>
    <property type="match status" value="1"/>
</dbReference>
<dbReference type="InterPro" id="IPR006860">
    <property type="entry name" value="FecR"/>
</dbReference>
<dbReference type="PANTHER" id="PTHR30273:SF2">
    <property type="entry name" value="PROTEIN FECR"/>
    <property type="match status" value="1"/>
</dbReference>
<accession>A0A7V8JM70</accession>
<keyword evidence="1" id="KW-1133">Transmembrane helix</keyword>
<keyword evidence="1" id="KW-0812">Transmembrane</keyword>
<evidence type="ECO:0000313" key="4">
    <source>
        <dbReference type="EMBL" id="KAF1015745.1"/>
    </source>
</evidence>
<keyword evidence="1" id="KW-0472">Membrane</keyword>
<dbReference type="InterPro" id="IPR012373">
    <property type="entry name" value="Ferrdict_sens_TM"/>
</dbReference>
<feature type="domain" description="FecR protein" evidence="2">
    <location>
        <begin position="127"/>
        <end position="215"/>
    </location>
</feature>
<gene>
    <name evidence="4" type="primary">fecR_3</name>
    <name evidence="4" type="ORF">GAK31_01222</name>
</gene>
<evidence type="ECO:0000259" key="2">
    <source>
        <dbReference type="Pfam" id="PF04773"/>
    </source>
</evidence>
<dbReference type="AlphaFoldDB" id="A0A7V8JM70"/>
<dbReference type="PIRSF" id="PIRSF018266">
    <property type="entry name" value="FecR"/>
    <property type="match status" value="1"/>
</dbReference>
<dbReference type="Gene3D" id="2.60.120.1440">
    <property type="match status" value="1"/>
</dbReference>
<comment type="caution">
    <text evidence="4">The sequence shown here is derived from an EMBL/GenBank/DDBJ whole genome shotgun (WGS) entry which is preliminary data.</text>
</comment>
<feature type="domain" description="FecR N-terminal" evidence="3">
    <location>
        <begin position="16"/>
        <end position="57"/>
    </location>
</feature>
<sequence length="335" mass="35354">MPPRPAAAPALDASSEAAVQWLVELRGHPGDAQTEQALQCWLQADTRHAAAWQRLQQALGQTFDGAAALPAASSGRGAGVDTLLQRMDHRAKRRRQLLGGLLSVAGAGLGGAWLGRQMGLLPDLAADLHTATRQRRHWVLADGGSVLLDARSSADTRSYGSHVQVHLREGQLIATRPAQAGQLQVQGRHGSVQASAPGASLLLRQDAGRSLVVALQHGVWLQAGGHRQPLAAGAGAWLADSGITPVPAAQSALAADWREGMLSVLDAPLSEVIEGLRRYHNGLIRFSSEAGALHVSGRYPLDDTAAALRTLAQTLPIDLQVLSGGWLVRIERRPG</sequence>
<evidence type="ECO:0000259" key="3">
    <source>
        <dbReference type="Pfam" id="PF16220"/>
    </source>
</evidence>
<proteinExistence type="predicted"/>
<evidence type="ECO:0000313" key="5">
    <source>
        <dbReference type="Proteomes" id="UP000487117"/>
    </source>
</evidence>
<dbReference type="PANTHER" id="PTHR30273">
    <property type="entry name" value="PERIPLASMIC SIGNAL SENSOR AND SIGMA FACTOR ACTIVATOR FECR-RELATED"/>
    <property type="match status" value="1"/>
</dbReference>
<organism evidence="4 5">
    <name type="scientific">Stenotrophomonas maltophilia</name>
    <name type="common">Pseudomonas maltophilia</name>
    <name type="synonym">Xanthomonas maltophilia</name>
    <dbReference type="NCBI Taxonomy" id="40324"/>
    <lineage>
        <taxon>Bacteria</taxon>
        <taxon>Pseudomonadati</taxon>
        <taxon>Pseudomonadota</taxon>
        <taxon>Gammaproteobacteria</taxon>
        <taxon>Lysobacterales</taxon>
        <taxon>Lysobacteraceae</taxon>
        <taxon>Stenotrophomonas</taxon>
        <taxon>Stenotrophomonas maltophilia group</taxon>
    </lineage>
</organism>
<reference evidence="5" key="1">
    <citation type="journal article" date="2020" name="MBio">
        <title>Horizontal gene transfer to a defensive symbiont with a reduced genome amongst a multipartite beetle microbiome.</title>
        <authorList>
            <person name="Waterworth S.C."/>
            <person name="Florez L.V."/>
            <person name="Rees E.R."/>
            <person name="Hertweck C."/>
            <person name="Kaltenpoth M."/>
            <person name="Kwan J.C."/>
        </authorList>
    </citation>
    <scope>NUCLEOTIDE SEQUENCE [LARGE SCALE GENOMIC DNA]</scope>
</reference>